<reference evidence="2 3" key="1">
    <citation type="journal article" date="2023" name="ISME J.">
        <title>Thermophilic Dehalococcoidia with unusual traits shed light on an unexpected past.</title>
        <authorList>
            <person name="Palmer M."/>
            <person name="Covington J.K."/>
            <person name="Zhou E.M."/>
            <person name="Thomas S.C."/>
            <person name="Habib N."/>
            <person name="Seymour C.O."/>
            <person name="Lai D."/>
            <person name="Johnston J."/>
            <person name="Hashimi A."/>
            <person name="Jiao J.Y."/>
            <person name="Muok A.R."/>
            <person name="Liu L."/>
            <person name="Xian W.D."/>
            <person name="Zhi X.Y."/>
            <person name="Li M.M."/>
            <person name="Silva L.P."/>
            <person name="Bowen B.P."/>
            <person name="Louie K."/>
            <person name="Briegel A."/>
            <person name="Pett-Ridge J."/>
            <person name="Weber P.K."/>
            <person name="Tocheva E.I."/>
            <person name="Woyke T."/>
            <person name="Northen T.R."/>
            <person name="Mayali X."/>
            <person name="Li W.J."/>
            <person name="Hedlund B.P."/>
        </authorList>
    </citation>
    <scope>NUCLEOTIDE SEQUENCE [LARGE SCALE GENOMIC DNA]</scope>
    <source>
        <strain evidence="2 3">YIM 72310</strain>
    </source>
</reference>
<keyword evidence="1" id="KW-0732">Signal</keyword>
<gene>
    <name evidence="2" type="ORF">O0235_05675</name>
</gene>
<sequence length="156" mass="15862">MLRNRFGWPALLGAAILLLAIPLAAACGGDDGEAHADDAGVASVVSAVAFLDGLGLHAIDDSINKDQKVPADARAKALKAQAVAKTTPWPAELKPKADALAAIFGEMAAALEGDSPDLAKAGAAAKKAHDAEHEFADAAWAWVFEQAGIEGPGHGH</sequence>
<dbReference type="EMBL" id="CP115149">
    <property type="protein sequence ID" value="WBL37054.1"/>
    <property type="molecule type" value="Genomic_DNA"/>
</dbReference>
<dbReference type="Proteomes" id="UP001212803">
    <property type="component" value="Chromosome"/>
</dbReference>
<accession>A0ABY7MAG4</accession>
<dbReference type="PROSITE" id="PS51257">
    <property type="entry name" value="PROKAR_LIPOPROTEIN"/>
    <property type="match status" value="1"/>
</dbReference>
<feature type="signal peptide" evidence="1">
    <location>
        <begin position="1"/>
        <end position="25"/>
    </location>
</feature>
<evidence type="ECO:0000313" key="2">
    <source>
        <dbReference type="EMBL" id="WBL37054.1"/>
    </source>
</evidence>
<evidence type="ECO:0000313" key="3">
    <source>
        <dbReference type="Proteomes" id="UP001212803"/>
    </source>
</evidence>
<evidence type="ECO:0000256" key="1">
    <source>
        <dbReference type="SAM" id="SignalP"/>
    </source>
</evidence>
<name>A0ABY7MAG4_9CHLR</name>
<organism evidence="2 3">
    <name type="scientific">Tepidiforma flava</name>
    <dbReference type="NCBI Taxonomy" id="3004094"/>
    <lineage>
        <taxon>Bacteria</taxon>
        <taxon>Bacillati</taxon>
        <taxon>Chloroflexota</taxon>
        <taxon>Tepidiformia</taxon>
        <taxon>Tepidiformales</taxon>
        <taxon>Tepidiformaceae</taxon>
        <taxon>Tepidiforma</taxon>
    </lineage>
</organism>
<evidence type="ECO:0008006" key="4">
    <source>
        <dbReference type="Google" id="ProtNLM"/>
    </source>
</evidence>
<dbReference type="RefSeq" id="WP_270057568.1">
    <property type="nucleotide sequence ID" value="NZ_CP115149.1"/>
</dbReference>
<feature type="chain" id="PRO_5045544022" description="Cytochrome c" evidence="1">
    <location>
        <begin position="26"/>
        <end position="156"/>
    </location>
</feature>
<proteinExistence type="predicted"/>
<keyword evidence="3" id="KW-1185">Reference proteome</keyword>
<protein>
    <recommendedName>
        <fullName evidence="4">Cytochrome c</fullName>
    </recommendedName>
</protein>